<keyword evidence="13" id="KW-1185">Reference proteome</keyword>
<proteinExistence type="inferred from homology"/>
<dbReference type="InterPro" id="IPR019164">
    <property type="entry name" value="TMEM147"/>
</dbReference>
<keyword evidence="5" id="KW-0256">Endoplasmic reticulum</keyword>
<dbReference type="PhylomeDB" id="A0A0G4EZW5"/>
<dbReference type="OMA" id="SKCVYAG"/>
<gene>
    <name evidence="12" type="ORF">Vbra_14035</name>
</gene>
<evidence type="ECO:0000256" key="11">
    <source>
        <dbReference type="SAM" id="Phobius"/>
    </source>
</evidence>
<dbReference type="FunCoup" id="A0A0G4EZW5">
    <property type="interactions" value="114"/>
</dbReference>
<accession>A0A0G4EZW5</accession>
<comment type="subcellular location">
    <subcellularLocation>
        <location evidence="2">Cell membrane</location>
        <topology evidence="2">Multi-pass membrane protein</topology>
    </subcellularLocation>
    <subcellularLocation>
        <location evidence="1">Endoplasmic reticulum membrane</location>
        <topology evidence="1">Multi-pass membrane protein</topology>
    </subcellularLocation>
</comment>
<dbReference type="InParanoid" id="A0A0G4EZW5"/>
<feature type="transmembrane region" description="Helical" evidence="11">
    <location>
        <begin position="143"/>
        <end position="159"/>
    </location>
</feature>
<evidence type="ECO:0000256" key="2">
    <source>
        <dbReference type="ARBA" id="ARBA00004651"/>
    </source>
</evidence>
<keyword evidence="3" id="KW-1003">Cell membrane</keyword>
<sequence length="245" mass="26957">MTYFHTMNCCLTTFGPFGVLYYGTGLWEYSGALGLCLFAGMYYTVTQIIKLLLLVTIIPSGETTSISQELFRNCVNLADAVGMHLMLQSRRSVGFEPNTRLLGVGLGWAAADAIFQHMIAFLVGATGAEFEWTFIQRAISSNINMIAHLVFTVLVFIYGRKRLYEKYTYPVLAIGLLHLVGMPTIQSVFFTSPSAGGAEGGAVNPWSSGVAGWRFLMLQFVLVNIAAGYCWYVYGSRTAAADKDR</sequence>
<dbReference type="VEuPathDB" id="CryptoDB:Vbra_14035"/>
<feature type="transmembrane region" description="Helical" evidence="11">
    <location>
        <begin position="171"/>
        <end position="191"/>
    </location>
</feature>
<protein>
    <recommendedName>
        <fullName evidence="9">BOS complex subunit TMEM147</fullName>
    </recommendedName>
    <alternativeName>
        <fullName evidence="10">Transmembrane protein 147</fullName>
    </alternativeName>
</protein>
<keyword evidence="7 11" id="KW-0472">Membrane</keyword>
<keyword evidence="4 11" id="KW-0812">Transmembrane</keyword>
<evidence type="ECO:0000256" key="8">
    <source>
        <dbReference type="ARBA" id="ARBA00034739"/>
    </source>
</evidence>
<evidence type="ECO:0000256" key="4">
    <source>
        <dbReference type="ARBA" id="ARBA00022692"/>
    </source>
</evidence>
<keyword evidence="6 11" id="KW-1133">Transmembrane helix</keyword>
<name>A0A0G4EZW5_VITBC</name>
<evidence type="ECO:0000313" key="13">
    <source>
        <dbReference type="Proteomes" id="UP000041254"/>
    </source>
</evidence>
<reference evidence="12 13" key="1">
    <citation type="submission" date="2014-11" db="EMBL/GenBank/DDBJ databases">
        <authorList>
            <person name="Zhu J."/>
            <person name="Qi W."/>
            <person name="Song R."/>
        </authorList>
    </citation>
    <scope>NUCLEOTIDE SEQUENCE [LARGE SCALE GENOMIC DNA]</scope>
</reference>
<evidence type="ECO:0000256" key="7">
    <source>
        <dbReference type="ARBA" id="ARBA00023136"/>
    </source>
</evidence>
<evidence type="ECO:0000256" key="5">
    <source>
        <dbReference type="ARBA" id="ARBA00022824"/>
    </source>
</evidence>
<dbReference type="GO" id="GO:0005886">
    <property type="term" value="C:plasma membrane"/>
    <property type="evidence" value="ECO:0007669"/>
    <property type="project" value="UniProtKB-SubCell"/>
</dbReference>
<dbReference type="OrthoDB" id="9993532at2759"/>
<evidence type="ECO:0000256" key="1">
    <source>
        <dbReference type="ARBA" id="ARBA00004477"/>
    </source>
</evidence>
<evidence type="ECO:0000313" key="12">
    <source>
        <dbReference type="EMBL" id="CEM04591.1"/>
    </source>
</evidence>
<comment type="similarity">
    <text evidence="8">Belongs to the TMEM147 family.</text>
</comment>
<dbReference type="GO" id="GO:0005789">
    <property type="term" value="C:endoplasmic reticulum membrane"/>
    <property type="evidence" value="ECO:0007669"/>
    <property type="project" value="UniProtKB-SubCell"/>
</dbReference>
<organism evidence="12 13">
    <name type="scientific">Vitrella brassicaformis (strain CCMP3155)</name>
    <dbReference type="NCBI Taxonomy" id="1169540"/>
    <lineage>
        <taxon>Eukaryota</taxon>
        <taxon>Sar</taxon>
        <taxon>Alveolata</taxon>
        <taxon>Colpodellida</taxon>
        <taxon>Vitrellaceae</taxon>
        <taxon>Vitrella</taxon>
    </lineage>
</organism>
<evidence type="ECO:0000256" key="3">
    <source>
        <dbReference type="ARBA" id="ARBA00022475"/>
    </source>
</evidence>
<dbReference type="STRING" id="1169540.A0A0G4EZW5"/>
<dbReference type="Proteomes" id="UP000041254">
    <property type="component" value="Unassembled WGS sequence"/>
</dbReference>
<feature type="transmembrane region" description="Helical" evidence="11">
    <location>
        <begin position="211"/>
        <end position="234"/>
    </location>
</feature>
<evidence type="ECO:0000256" key="6">
    <source>
        <dbReference type="ARBA" id="ARBA00022989"/>
    </source>
</evidence>
<evidence type="ECO:0000256" key="10">
    <source>
        <dbReference type="ARBA" id="ARBA00034899"/>
    </source>
</evidence>
<dbReference type="AlphaFoldDB" id="A0A0G4EZW5"/>
<dbReference type="EMBL" id="CDMY01000354">
    <property type="protein sequence ID" value="CEM04591.1"/>
    <property type="molecule type" value="Genomic_DNA"/>
</dbReference>
<dbReference type="Pfam" id="PF09767">
    <property type="entry name" value="DUF2053"/>
    <property type="match status" value="1"/>
</dbReference>
<dbReference type="PANTHER" id="PTHR12869">
    <property type="entry name" value="SMALL SEVEN TRANSMEMBRANE DOMAIN-CONTAINING PROTEIN"/>
    <property type="match status" value="1"/>
</dbReference>
<feature type="transmembrane region" description="Helical" evidence="11">
    <location>
        <begin position="26"/>
        <end position="45"/>
    </location>
</feature>
<dbReference type="PANTHER" id="PTHR12869:SF0">
    <property type="entry name" value="BOS COMPLEX SUBUNIT TMEM147"/>
    <property type="match status" value="1"/>
</dbReference>
<evidence type="ECO:0000256" key="9">
    <source>
        <dbReference type="ARBA" id="ARBA00034846"/>
    </source>
</evidence>
<feature type="transmembrane region" description="Helical" evidence="11">
    <location>
        <begin position="101"/>
        <end position="123"/>
    </location>
</feature>